<dbReference type="HOGENOM" id="CLU_065784_0_0_9"/>
<evidence type="ECO:0000256" key="10">
    <source>
        <dbReference type="ARBA" id="ARBA00049893"/>
    </source>
</evidence>
<dbReference type="Pfam" id="PF02578">
    <property type="entry name" value="Cu-oxidase_4"/>
    <property type="match status" value="1"/>
</dbReference>
<comment type="catalytic activity">
    <reaction evidence="1">
        <text>inosine + phosphate = alpha-D-ribose 1-phosphate + hypoxanthine</text>
        <dbReference type="Rhea" id="RHEA:27646"/>
        <dbReference type="ChEBI" id="CHEBI:17368"/>
        <dbReference type="ChEBI" id="CHEBI:17596"/>
        <dbReference type="ChEBI" id="CHEBI:43474"/>
        <dbReference type="ChEBI" id="CHEBI:57720"/>
        <dbReference type="EC" id="2.4.2.1"/>
    </reaction>
    <physiologicalReaction direction="left-to-right" evidence="1">
        <dbReference type="Rhea" id="RHEA:27647"/>
    </physiologicalReaction>
</comment>
<evidence type="ECO:0000256" key="4">
    <source>
        <dbReference type="ARBA" id="ARBA00022679"/>
    </source>
</evidence>
<dbReference type="NCBIfam" id="TIGR00726">
    <property type="entry name" value="peptidoglycan editing factor PgeF"/>
    <property type="match status" value="1"/>
</dbReference>
<dbReference type="GO" id="GO:0016787">
    <property type="term" value="F:hydrolase activity"/>
    <property type="evidence" value="ECO:0007669"/>
    <property type="project" value="UniProtKB-KW"/>
</dbReference>
<proteinExistence type="inferred from homology"/>
<evidence type="ECO:0000256" key="8">
    <source>
        <dbReference type="ARBA" id="ARBA00047989"/>
    </source>
</evidence>
<comment type="catalytic activity">
    <reaction evidence="10">
        <text>S-methyl-5'-thioadenosine + phosphate = 5-(methylsulfanyl)-alpha-D-ribose 1-phosphate + adenine</text>
        <dbReference type="Rhea" id="RHEA:11852"/>
        <dbReference type="ChEBI" id="CHEBI:16708"/>
        <dbReference type="ChEBI" id="CHEBI:17509"/>
        <dbReference type="ChEBI" id="CHEBI:43474"/>
        <dbReference type="ChEBI" id="CHEBI:58533"/>
        <dbReference type="EC" id="2.4.2.28"/>
    </reaction>
    <physiologicalReaction direction="left-to-right" evidence="10">
        <dbReference type="Rhea" id="RHEA:11853"/>
    </physiologicalReaction>
</comment>
<accession>G9YHC3</accession>
<evidence type="ECO:0000256" key="5">
    <source>
        <dbReference type="ARBA" id="ARBA00022723"/>
    </source>
</evidence>
<dbReference type="AlphaFoldDB" id="G9YHC3"/>
<dbReference type="Gene3D" id="3.60.140.10">
    <property type="entry name" value="CNF1/YfiH-like putative cysteine hydrolases"/>
    <property type="match status" value="1"/>
</dbReference>
<dbReference type="InterPro" id="IPR038371">
    <property type="entry name" value="Cu_polyphenol_OxRdtase_sf"/>
</dbReference>
<dbReference type="PANTHER" id="PTHR30616:SF2">
    <property type="entry name" value="PURINE NUCLEOSIDE PHOSPHORYLASE LACC1"/>
    <property type="match status" value="1"/>
</dbReference>
<comment type="similarity">
    <text evidence="3 11">Belongs to the purine nucleoside phosphorylase YfiH/LACC1 family.</text>
</comment>
<dbReference type="GO" id="GO:0005507">
    <property type="term" value="F:copper ion binding"/>
    <property type="evidence" value="ECO:0007669"/>
    <property type="project" value="TreeGrafter"/>
</dbReference>
<keyword evidence="7" id="KW-0862">Zinc</keyword>
<comment type="function">
    <text evidence="2">Purine nucleoside enzyme that catalyzes the phosphorolysis of adenosine and inosine nucleosides, yielding D-ribose 1-phosphate and the respective free bases, adenine and hypoxanthine. Also catalyzes the phosphorolysis of S-methyl-5'-thioadenosine into adenine and S-methyl-5-thio-alpha-D-ribose 1-phosphate. Also has adenosine deaminase activity.</text>
</comment>
<dbReference type="PATRIC" id="fig|861450.3.peg.982"/>
<evidence type="ECO:0000313" key="12">
    <source>
        <dbReference type="EMBL" id="EHM41029.1"/>
    </source>
</evidence>
<name>G9YHC3_9FIRM</name>
<keyword evidence="13" id="KW-1185">Reference proteome</keyword>
<evidence type="ECO:0000256" key="1">
    <source>
        <dbReference type="ARBA" id="ARBA00000553"/>
    </source>
</evidence>
<reference evidence="12 13" key="1">
    <citation type="submission" date="2011-08" db="EMBL/GenBank/DDBJ databases">
        <authorList>
            <person name="Weinstock G."/>
            <person name="Sodergren E."/>
            <person name="Clifton S."/>
            <person name="Fulton L."/>
            <person name="Fulton B."/>
            <person name="Courtney L."/>
            <person name="Fronick C."/>
            <person name="Harrison M."/>
            <person name="Strong C."/>
            <person name="Farmer C."/>
            <person name="Delahaunty K."/>
            <person name="Markovic C."/>
            <person name="Hall O."/>
            <person name="Minx P."/>
            <person name="Tomlinson C."/>
            <person name="Mitreva M."/>
            <person name="Hou S."/>
            <person name="Chen J."/>
            <person name="Wollam A."/>
            <person name="Pepin K.H."/>
            <person name="Johnson M."/>
            <person name="Bhonagiri V."/>
            <person name="Zhang X."/>
            <person name="Suruliraj S."/>
            <person name="Warren W."/>
            <person name="Chinwalla A."/>
            <person name="Mardis E.R."/>
            <person name="Wilson R.K."/>
        </authorList>
    </citation>
    <scope>NUCLEOTIDE SEQUENCE [LARGE SCALE GENOMIC DNA]</scope>
    <source>
        <strain evidence="12 13">F0357</strain>
    </source>
</reference>
<dbReference type="GO" id="GO:0017061">
    <property type="term" value="F:S-methyl-5-thioadenosine phosphorylase activity"/>
    <property type="evidence" value="ECO:0007669"/>
    <property type="project" value="UniProtKB-EC"/>
</dbReference>
<dbReference type="STRING" id="861450.HMPREF0080_01049"/>
<evidence type="ECO:0000256" key="6">
    <source>
        <dbReference type="ARBA" id="ARBA00022801"/>
    </source>
</evidence>
<dbReference type="SUPFAM" id="SSF64438">
    <property type="entry name" value="CNF1/YfiH-like putative cysteine hydrolases"/>
    <property type="match status" value="1"/>
</dbReference>
<dbReference type="InterPro" id="IPR003730">
    <property type="entry name" value="Cu_polyphenol_OxRdtase"/>
</dbReference>
<comment type="caution">
    <text evidence="12">The sequence shown here is derived from an EMBL/GenBank/DDBJ whole genome shotgun (WGS) entry which is preliminary data.</text>
</comment>
<evidence type="ECO:0000256" key="11">
    <source>
        <dbReference type="RuleBase" id="RU361274"/>
    </source>
</evidence>
<dbReference type="eggNOG" id="COG1496">
    <property type="taxonomic scope" value="Bacteria"/>
</dbReference>
<dbReference type="InterPro" id="IPR011324">
    <property type="entry name" value="Cytotoxic_necrot_fac-like_cat"/>
</dbReference>
<dbReference type="Proteomes" id="UP000005481">
    <property type="component" value="Unassembled WGS sequence"/>
</dbReference>
<evidence type="ECO:0000256" key="9">
    <source>
        <dbReference type="ARBA" id="ARBA00048968"/>
    </source>
</evidence>
<keyword evidence="6" id="KW-0378">Hydrolase</keyword>
<keyword evidence="4" id="KW-0808">Transferase</keyword>
<sequence>MNIEEKNGIQYVTFAQFKKYPELVAAVSTRAGGVSDGAFSSLNMSFSTEDMPERVIENRRRYFAVLRLDPKDSVGCNQVHGVNIVRVGKRDCGKGASSRETAISACDGLVTNEKGVALTMNFADCTPLLFFDPVRYAIGLAHGGWRGTAGNIAGRTVGEMHTAFGSEPADIIAAVGPAIGPDRFEVGAEVIAAFTELFGSAEVRELYRPIGEGKYLYDLWETNRRLMLRAVLKEEHIECTRICTHTHADIFFSYRREKGKTGRHMAVMALR</sequence>
<evidence type="ECO:0000256" key="2">
    <source>
        <dbReference type="ARBA" id="ARBA00003215"/>
    </source>
</evidence>
<gene>
    <name evidence="12" type="ORF">HMPREF0080_01049</name>
</gene>
<dbReference type="CDD" id="cd16833">
    <property type="entry name" value="YfiH"/>
    <property type="match status" value="1"/>
</dbReference>
<evidence type="ECO:0000256" key="7">
    <source>
        <dbReference type="ARBA" id="ARBA00022833"/>
    </source>
</evidence>
<keyword evidence="5" id="KW-0479">Metal-binding</keyword>
<dbReference type="EMBL" id="AGCJ01000040">
    <property type="protein sequence ID" value="EHM41029.1"/>
    <property type="molecule type" value="Genomic_DNA"/>
</dbReference>
<evidence type="ECO:0000313" key="13">
    <source>
        <dbReference type="Proteomes" id="UP000005481"/>
    </source>
</evidence>
<organism evidence="12 13">
    <name type="scientific">Anaeroglobus geminatus F0357</name>
    <dbReference type="NCBI Taxonomy" id="861450"/>
    <lineage>
        <taxon>Bacteria</taxon>
        <taxon>Bacillati</taxon>
        <taxon>Bacillota</taxon>
        <taxon>Negativicutes</taxon>
        <taxon>Veillonellales</taxon>
        <taxon>Veillonellaceae</taxon>
        <taxon>Anaeroglobus</taxon>
    </lineage>
</organism>
<evidence type="ECO:0000256" key="3">
    <source>
        <dbReference type="ARBA" id="ARBA00007353"/>
    </source>
</evidence>
<dbReference type="PANTHER" id="PTHR30616">
    <property type="entry name" value="UNCHARACTERIZED PROTEIN YFIH"/>
    <property type="match status" value="1"/>
</dbReference>
<protein>
    <recommendedName>
        <fullName evidence="11">Purine nucleoside phosphorylase</fullName>
    </recommendedName>
</protein>
<dbReference type="OrthoDB" id="4279at2"/>
<dbReference type="RefSeq" id="WP_006790032.1">
    <property type="nucleotide sequence ID" value="NZ_JH417586.1"/>
</dbReference>
<comment type="catalytic activity">
    <reaction evidence="8">
        <text>adenosine + H2O + H(+) = inosine + NH4(+)</text>
        <dbReference type="Rhea" id="RHEA:24408"/>
        <dbReference type="ChEBI" id="CHEBI:15377"/>
        <dbReference type="ChEBI" id="CHEBI:15378"/>
        <dbReference type="ChEBI" id="CHEBI:16335"/>
        <dbReference type="ChEBI" id="CHEBI:17596"/>
        <dbReference type="ChEBI" id="CHEBI:28938"/>
        <dbReference type="EC" id="3.5.4.4"/>
    </reaction>
    <physiologicalReaction direction="left-to-right" evidence="8">
        <dbReference type="Rhea" id="RHEA:24409"/>
    </physiologicalReaction>
</comment>
<comment type="catalytic activity">
    <reaction evidence="9">
        <text>adenosine + phosphate = alpha-D-ribose 1-phosphate + adenine</text>
        <dbReference type="Rhea" id="RHEA:27642"/>
        <dbReference type="ChEBI" id="CHEBI:16335"/>
        <dbReference type="ChEBI" id="CHEBI:16708"/>
        <dbReference type="ChEBI" id="CHEBI:43474"/>
        <dbReference type="ChEBI" id="CHEBI:57720"/>
        <dbReference type="EC" id="2.4.2.1"/>
    </reaction>
    <physiologicalReaction direction="left-to-right" evidence="9">
        <dbReference type="Rhea" id="RHEA:27643"/>
    </physiologicalReaction>
</comment>